<organism evidence="3 4">
    <name type="scientific">Phototrophicus methaneseepsis</name>
    <dbReference type="NCBI Taxonomy" id="2710758"/>
    <lineage>
        <taxon>Bacteria</taxon>
        <taxon>Bacillati</taxon>
        <taxon>Chloroflexota</taxon>
        <taxon>Candidatus Thermofontia</taxon>
        <taxon>Phototrophicales</taxon>
        <taxon>Phototrophicaceae</taxon>
        <taxon>Phototrophicus</taxon>
    </lineage>
</organism>
<dbReference type="InterPro" id="IPR049492">
    <property type="entry name" value="BD-FAE-like_dom"/>
</dbReference>
<evidence type="ECO:0000259" key="2">
    <source>
        <dbReference type="Pfam" id="PF20434"/>
    </source>
</evidence>
<evidence type="ECO:0000313" key="3">
    <source>
        <dbReference type="EMBL" id="QPC82578.1"/>
    </source>
</evidence>
<evidence type="ECO:0000256" key="1">
    <source>
        <dbReference type="ARBA" id="ARBA00022801"/>
    </source>
</evidence>
<dbReference type="Gene3D" id="3.40.50.1820">
    <property type="entry name" value="alpha/beta hydrolase"/>
    <property type="match status" value="1"/>
</dbReference>
<dbReference type="AlphaFoldDB" id="A0A7S8E8Y5"/>
<dbReference type="GO" id="GO:0016787">
    <property type="term" value="F:hydrolase activity"/>
    <property type="evidence" value="ECO:0007669"/>
    <property type="project" value="UniProtKB-KW"/>
</dbReference>
<dbReference type="PANTHER" id="PTHR48081:SF13">
    <property type="entry name" value="ALPHA_BETA HYDROLASE"/>
    <property type="match status" value="1"/>
</dbReference>
<accession>A0A7S8E8Y5</accession>
<dbReference type="KEGG" id="pmet:G4Y79_23295"/>
<dbReference type="SUPFAM" id="SSF53474">
    <property type="entry name" value="alpha/beta-Hydrolases"/>
    <property type="match status" value="1"/>
</dbReference>
<name>A0A7S8E8Y5_9CHLR</name>
<reference evidence="3 4" key="1">
    <citation type="submission" date="2020-02" db="EMBL/GenBank/DDBJ databases">
        <authorList>
            <person name="Zheng R.K."/>
            <person name="Sun C.M."/>
        </authorList>
    </citation>
    <scope>NUCLEOTIDE SEQUENCE [LARGE SCALE GENOMIC DNA]</scope>
    <source>
        <strain evidence="4">rifampicinis</strain>
    </source>
</reference>
<feature type="domain" description="BD-FAE-like" evidence="2">
    <location>
        <begin position="21"/>
        <end position="227"/>
    </location>
</feature>
<dbReference type="Pfam" id="PF20434">
    <property type="entry name" value="BD-FAE"/>
    <property type="match status" value="1"/>
</dbReference>
<protein>
    <submittedName>
        <fullName evidence="3">Alpha/beta hydrolase</fullName>
    </submittedName>
</protein>
<dbReference type="Proteomes" id="UP000594468">
    <property type="component" value="Chromosome"/>
</dbReference>
<dbReference type="PANTHER" id="PTHR48081">
    <property type="entry name" value="AB HYDROLASE SUPERFAMILY PROTEIN C4A8.06C"/>
    <property type="match status" value="1"/>
</dbReference>
<gene>
    <name evidence="3" type="ORF">G4Y79_23295</name>
</gene>
<dbReference type="InterPro" id="IPR029058">
    <property type="entry name" value="AB_hydrolase_fold"/>
</dbReference>
<keyword evidence="1 3" id="KW-0378">Hydrolase</keyword>
<dbReference type="RefSeq" id="WP_195170647.1">
    <property type="nucleotide sequence ID" value="NZ_CP062983.1"/>
</dbReference>
<keyword evidence="4" id="KW-1185">Reference proteome</keyword>
<proteinExistence type="predicted"/>
<evidence type="ECO:0000313" key="4">
    <source>
        <dbReference type="Proteomes" id="UP000594468"/>
    </source>
</evidence>
<sequence>MQIIDDLIYGKGGASDLHATFYRPAAEERPLPVILWVHGGAWMAGDRLDDDHYCRRIIRAGFACLSINYRLSDEAIFPAAIQDCKCAVRYLRAHTSELGIQPDKIGAWGPSAGGHLVTLLGTSAQVADFEGTGGWPEQDSSVQAVCDWFGPTNFTAMSDFPSDQDHRAPDAPESLFIGGPVHDYPDRVAKANPITYISATTPPIYIAHGTNDRIVPLNQSELLYDALKAQGCDVTFERIQGAGHGGPGFGADEPLFARCLAFFKAQLAVS</sequence>
<dbReference type="InterPro" id="IPR050300">
    <property type="entry name" value="GDXG_lipolytic_enzyme"/>
</dbReference>
<dbReference type="EMBL" id="CP062983">
    <property type="protein sequence ID" value="QPC82578.1"/>
    <property type="molecule type" value="Genomic_DNA"/>
</dbReference>